<protein>
    <submittedName>
        <fullName evidence="4">Competence protein CoiA family protein</fullName>
    </submittedName>
</protein>
<evidence type="ECO:0000313" key="4">
    <source>
        <dbReference type="EMBL" id="MDN3425947.1"/>
    </source>
</evidence>
<dbReference type="PIRSF" id="PIRSF007487">
    <property type="entry name" value="Competence-induced_CoiA_bac"/>
    <property type="match status" value="1"/>
</dbReference>
<dbReference type="Pfam" id="PF25164">
    <property type="entry name" value="CoiA_N"/>
    <property type="match status" value="1"/>
</dbReference>
<dbReference type="EMBL" id="JASDCQ010000001">
    <property type="protein sequence ID" value="MDN3425947.1"/>
    <property type="molecule type" value="Genomic_DNA"/>
</dbReference>
<organism evidence="4 5">
    <name type="scientific">Planococcus notacanthi</name>
    <dbReference type="NCBI Taxonomy" id="3035188"/>
    <lineage>
        <taxon>Bacteria</taxon>
        <taxon>Bacillati</taxon>
        <taxon>Bacillota</taxon>
        <taxon>Bacilli</taxon>
        <taxon>Bacillales</taxon>
        <taxon>Caryophanaceae</taxon>
        <taxon>Planococcus</taxon>
    </lineage>
</organism>
<dbReference type="Pfam" id="PF25166">
    <property type="entry name" value="CoiA_C"/>
    <property type="match status" value="1"/>
</dbReference>
<name>A0ABT7ZFL1_9BACL</name>
<evidence type="ECO:0000259" key="2">
    <source>
        <dbReference type="Pfam" id="PF25164"/>
    </source>
</evidence>
<dbReference type="InterPro" id="IPR057252">
    <property type="entry name" value="CoiA_C"/>
</dbReference>
<dbReference type="InterPro" id="IPR021176">
    <property type="entry name" value="Competence-induced_CoiA"/>
</dbReference>
<reference evidence="4 5" key="1">
    <citation type="submission" date="2023-03" db="EMBL/GenBank/DDBJ databases">
        <authorList>
            <person name="Uniacke-Lowe S."/>
            <person name="Ross P."/>
            <person name="Hill C."/>
        </authorList>
    </citation>
    <scope>NUCLEOTIDE SEQUENCE [LARGE SCALE GENOMIC DNA]</scope>
    <source>
        <strain evidence="4 5">APC 4016</strain>
    </source>
</reference>
<feature type="domain" description="Competence protein CoiA-like N-terminal" evidence="2">
    <location>
        <begin position="25"/>
        <end position="71"/>
    </location>
</feature>
<gene>
    <name evidence="4" type="ORF">QMA01_01475</name>
</gene>
<keyword evidence="5" id="KW-1185">Reference proteome</keyword>
<evidence type="ECO:0000259" key="3">
    <source>
        <dbReference type="Pfam" id="PF25166"/>
    </source>
</evidence>
<comment type="caution">
    <text evidence="4">The sequence shown here is derived from an EMBL/GenBank/DDBJ whole genome shotgun (WGS) entry which is preliminary data.</text>
</comment>
<feature type="domain" description="Competence protein CoiA nuclease-like" evidence="1">
    <location>
        <begin position="76"/>
        <end position="216"/>
    </location>
</feature>
<sequence>MEKRRVIDILVAKTEQQELFYLTGQHDRHELQYIRTQRRFFCPSCQAPLLLKIGVINIPHFAHRTLSGCDHYSEPESSLHLQGKLLLHQFFKQRNFKVNLENYLPEIRQRADLLVDGQYAIEFQCSTISPEDLQQRSQGYRRLDIKDIWIKGLQEPCNEGIGLLRLKSHEIAMQQKRGALPFILLFFPPANRFYYHSNLLFISSNRWVGKTKSISAAMQVFPFAVPKPLSKAEFKTVMEIFKAEKKRYIRNQLYAENRIRNVYCRLCYELRMDMANVPEFIGIPVRGAQCFKEPVVLWQLHAVAAQEKKIPLRDLIRSGKLTLSAGTQEGQAAAVLEDYLSCFLSFGGSALTDNSLLDIVYHNYCKTL</sequence>
<evidence type="ECO:0000313" key="5">
    <source>
        <dbReference type="Proteomes" id="UP001225873"/>
    </source>
</evidence>
<dbReference type="Pfam" id="PF06054">
    <property type="entry name" value="CoiA_nuc"/>
    <property type="match status" value="1"/>
</dbReference>
<accession>A0ABT7ZFL1</accession>
<feature type="domain" description="Competence protein CoiA C-terminal" evidence="3">
    <location>
        <begin position="250"/>
        <end position="317"/>
    </location>
</feature>
<dbReference type="Proteomes" id="UP001225873">
    <property type="component" value="Unassembled WGS sequence"/>
</dbReference>
<proteinExistence type="predicted"/>
<dbReference type="InterPro" id="IPR057253">
    <property type="entry name" value="CoiA-like_N"/>
</dbReference>
<dbReference type="InterPro" id="IPR010330">
    <property type="entry name" value="CoiA_nuc"/>
</dbReference>
<evidence type="ECO:0000259" key="1">
    <source>
        <dbReference type="Pfam" id="PF06054"/>
    </source>
</evidence>